<feature type="domain" description="Carboxyltransferase" evidence="4">
    <location>
        <begin position="26"/>
        <end position="307"/>
    </location>
</feature>
<evidence type="ECO:0000256" key="2">
    <source>
        <dbReference type="ARBA" id="ARBA00022801"/>
    </source>
</evidence>
<evidence type="ECO:0000313" key="5">
    <source>
        <dbReference type="EMBL" id="MFC4075290.1"/>
    </source>
</evidence>
<sequence>MNREIQVLKSGLLTTVQDLGRTGYQQYGMVVAGAMDSFSFQVANLLLGNRRGEAGLEITITGPVLYFGCDIRIALTGGDLGPKLDGEEVPMWRSLQVKAGQILSFSGARQGMRAYLAVAGGIAVEPVMGSKSTYIKGALGGWRGRKLKEGDRLPLAQSEEKSGRAGLRLAHDQRPVYRQETELRVVMGPQNDAFTSAGVKAFLSSSYEVTPQSDRMGYRLKGPTIRHRQSADILSDATAPGSVQVPADGQPIVLMADRQTTGGYAKVATVISVDIPLLAQAAPGHKITFRQVDMEEAQQTAIDQERLLRKLEAGARGLEAR</sequence>
<evidence type="ECO:0000256" key="3">
    <source>
        <dbReference type="ARBA" id="ARBA00022840"/>
    </source>
</evidence>
<gene>
    <name evidence="5" type="ORF">ACFOUO_00430</name>
</gene>
<dbReference type="PANTHER" id="PTHR43309:SF5">
    <property type="entry name" value="5-OXOPROLINASE SUBUNIT C"/>
    <property type="match status" value="1"/>
</dbReference>
<dbReference type="Gene3D" id="2.40.100.10">
    <property type="entry name" value="Cyclophilin-like"/>
    <property type="match status" value="1"/>
</dbReference>
<name>A0ABV8J9X9_9BACL</name>
<dbReference type="Proteomes" id="UP001595843">
    <property type="component" value="Unassembled WGS sequence"/>
</dbReference>
<keyword evidence="6" id="KW-1185">Reference proteome</keyword>
<evidence type="ECO:0000256" key="1">
    <source>
        <dbReference type="ARBA" id="ARBA00022741"/>
    </source>
</evidence>
<organism evidence="5 6">
    <name type="scientific">Salinithrix halophila</name>
    <dbReference type="NCBI Taxonomy" id="1485204"/>
    <lineage>
        <taxon>Bacteria</taxon>
        <taxon>Bacillati</taxon>
        <taxon>Bacillota</taxon>
        <taxon>Bacilli</taxon>
        <taxon>Bacillales</taxon>
        <taxon>Thermoactinomycetaceae</taxon>
        <taxon>Salinithrix</taxon>
    </lineage>
</organism>
<dbReference type="InterPro" id="IPR029000">
    <property type="entry name" value="Cyclophilin-like_dom_sf"/>
</dbReference>
<dbReference type="RefSeq" id="WP_380701066.1">
    <property type="nucleotide sequence ID" value="NZ_JBHSAP010000003.1"/>
</dbReference>
<protein>
    <submittedName>
        <fullName evidence="5">Biotin-dependent carboxyltransferase family protein</fullName>
    </submittedName>
</protein>
<dbReference type="PANTHER" id="PTHR43309">
    <property type="entry name" value="5-OXOPROLINASE SUBUNIT C"/>
    <property type="match status" value="1"/>
</dbReference>
<dbReference type="NCBIfam" id="TIGR00724">
    <property type="entry name" value="urea_amlyse_rel"/>
    <property type="match status" value="1"/>
</dbReference>
<dbReference type="SUPFAM" id="SSF50891">
    <property type="entry name" value="Cyclophilin-like"/>
    <property type="match status" value="1"/>
</dbReference>
<comment type="caution">
    <text evidence="5">The sequence shown here is derived from an EMBL/GenBank/DDBJ whole genome shotgun (WGS) entry which is preliminary data.</text>
</comment>
<proteinExistence type="predicted"/>
<accession>A0ABV8J9X9</accession>
<keyword evidence="3" id="KW-0067">ATP-binding</keyword>
<reference evidence="6" key="1">
    <citation type="journal article" date="2019" name="Int. J. Syst. Evol. Microbiol.">
        <title>The Global Catalogue of Microorganisms (GCM) 10K type strain sequencing project: providing services to taxonomists for standard genome sequencing and annotation.</title>
        <authorList>
            <consortium name="The Broad Institute Genomics Platform"/>
            <consortium name="The Broad Institute Genome Sequencing Center for Infectious Disease"/>
            <person name="Wu L."/>
            <person name="Ma J."/>
        </authorList>
    </citation>
    <scope>NUCLEOTIDE SEQUENCE [LARGE SCALE GENOMIC DNA]</scope>
    <source>
        <strain evidence="6">IBRC-M 10813</strain>
    </source>
</reference>
<keyword evidence="1" id="KW-0547">Nucleotide-binding</keyword>
<dbReference type="EMBL" id="JBHSAP010000003">
    <property type="protein sequence ID" value="MFC4075290.1"/>
    <property type="molecule type" value="Genomic_DNA"/>
</dbReference>
<dbReference type="SMART" id="SM00797">
    <property type="entry name" value="AHS2"/>
    <property type="match status" value="1"/>
</dbReference>
<dbReference type="Pfam" id="PF02626">
    <property type="entry name" value="CT_A_B"/>
    <property type="match status" value="1"/>
</dbReference>
<dbReference type="InterPro" id="IPR003778">
    <property type="entry name" value="CT_A_B"/>
</dbReference>
<dbReference type="InterPro" id="IPR052708">
    <property type="entry name" value="PxpC"/>
</dbReference>
<evidence type="ECO:0000313" key="6">
    <source>
        <dbReference type="Proteomes" id="UP001595843"/>
    </source>
</evidence>
<evidence type="ECO:0000259" key="4">
    <source>
        <dbReference type="SMART" id="SM00797"/>
    </source>
</evidence>
<keyword evidence="2" id="KW-0378">Hydrolase</keyword>